<feature type="chain" id="PRO_5038078251" evidence="1">
    <location>
        <begin position="20"/>
        <end position="244"/>
    </location>
</feature>
<feature type="signal peptide" evidence="1">
    <location>
        <begin position="1"/>
        <end position="19"/>
    </location>
</feature>
<protein>
    <submittedName>
        <fullName evidence="3">Uncharacterized protein</fullName>
    </submittedName>
</protein>
<evidence type="ECO:0000313" key="3">
    <source>
        <dbReference type="WBParaSite" id="Gr19_v10_g6037.t1"/>
    </source>
</evidence>
<evidence type="ECO:0000313" key="2">
    <source>
        <dbReference type="Proteomes" id="UP000887572"/>
    </source>
</evidence>
<keyword evidence="2" id="KW-1185">Reference proteome</keyword>
<accession>A0A914I1L0</accession>
<dbReference type="WBParaSite" id="Gr19_v10_g6037.t1">
    <property type="protein sequence ID" value="Gr19_v10_g6037.t1"/>
    <property type="gene ID" value="Gr19_v10_g6037"/>
</dbReference>
<sequence length="244" mass="26401">MPFLFFNIIFCLLINAIFGLHCWDSNAIILLNEMPEEGSVTIKNCAMGYQCVKANCALGAGNYIVQKCVPQEGGAGNYCKGFGNICRMGFFGNAIHCSYCKGELGRRLSPYDLLAGAVSRLGTVTAARAVAAHACTCLQILHELYSLQWRLPIEQSINWTMGKTRSVRTVPNNGLEMASVKGGCIRTASCACSVVWFARQRRFPPAAMAARTRCRRFALSGAQSAAGSRASDGPLVTRWAALGQ</sequence>
<organism evidence="2 3">
    <name type="scientific">Globodera rostochiensis</name>
    <name type="common">Golden nematode worm</name>
    <name type="synonym">Heterodera rostochiensis</name>
    <dbReference type="NCBI Taxonomy" id="31243"/>
    <lineage>
        <taxon>Eukaryota</taxon>
        <taxon>Metazoa</taxon>
        <taxon>Ecdysozoa</taxon>
        <taxon>Nematoda</taxon>
        <taxon>Chromadorea</taxon>
        <taxon>Rhabditida</taxon>
        <taxon>Tylenchina</taxon>
        <taxon>Tylenchomorpha</taxon>
        <taxon>Tylenchoidea</taxon>
        <taxon>Heteroderidae</taxon>
        <taxon>Heteroderinae</taxon>
        <taxon>Globodera</taxon>
    </lineage>
</organism>
<dbReference type="AlphaFoldDB" id="A0A914I1L0"/>
<name>A0A914I1L0_GLORO</name>
<keyword evidence="1" id="KW-0732">Signal</keyword>
<proteinExistence type="predicted"/>
<evidence type="ECO:0000256" key="1">
    <source>
        <dbReference type="SAM" id="SignalP"/>
    </source>
</evidence>
<dbReference type="Proteomes" id="UP000887572">
    <property type="component" value="Unplaced"/>
</dbReference>
<reference evidence="3" key="1">
    <citation type="submission" date="2022-11" db="UniProtKB">
        <authorList>
            <consortium name="WormBaseParasite"/>
        </authorList>
    </citation>
    <scope>IDENTIFICATION</scope>
</reference>